<evidence type="ECO:0000313" key="1">
    <source>
        <dbReference type="EMBL" id="PZN80946.1"/>
    </source>
</evidence>
<dbReference type="Proteomes" id="UP000249396">
    <property type="component" value="Unassembled WGS sequence"/>
</dbReference>
<sequence>MIWHCIRLTRQEYESGEVDIIRGSFRAAYISRNGPQGMALFGVWSDDGRNYLVYATPATERHFRPILDAYSATQEDPPRSRQQLEYLCGDEDGGNVLVG</sequence>
<accession>A0A2W4RDN0</accession>
<gene>
    <name evidence="1" type="ORF">DM484_09060</name>
</gene>
<comment type="caution">
    <text evidence="1">The sequence shown here is derived from an EMBL/GenBank/DDBJ whole genome shotgun (WGS) entry which is preliminary data.</text>
</comment>
<dbReference type="EMBL" id="QJPH01000276">
    <property type="protein sequence ID" value="PZN80946.1"/>
    <property type="molecule type" value="Genomic_DNA"/>
</dbReference>
<organism evidence="1 2">
    <name type="scientific">Candidatus Methylumidiphilus alinenensis</name>
    <dbReference type="NCBI Taxonomy" id="2202197"/>
    <lineage>
        <taxon>Bacteria</taxon>
        <taxon>Pseudomonadati</taxon>
        <taxon>Pseudomonadota</taxon>
        <taxon>Gammaproteobacteria</taxon>
        <taxon>Methylococcales</taxon>
        <taxon>Candidatus Methylumidiphilus</taxon>
    </lineage>
</organism>
<evidence type="ECO:0000313" key="2">
    <source>
        <dbReference type="Proteomes" id="UP000249396"/>
    </source>
</evidence>
<reference evidence="1 2" key="1">
    <citation type="journal article" date="2018" name="Aquat. Microb. Ecol.">
        <title>Gammaproteobacterial methanotrophs dominate.</title>
        <authorList>
            <person name="Rissanen A.J."/>
            <person name="Saarenheimo J."/>
            <person name="Tiirola M."/>
            <person name="Peura S."/>
            <person name="Aalto S.L."/>
            <person name="Karvinen A."/>
            <person name="Nykanen H."/>
        </authorList>
    </citation>
    <scope>NUCLEOTIDE SEQUENCE [LARGE SCALE GENOMIC DNA]</scope>
    <source>
        <strain evidence="1">AMbin10</strain>
    </source>
</reference>
<name>A0A2W4RDN0_9GAMM</name>
<dbReference type="AlphaFoldDB" id="A0A2W4RDN0"/>
<protein>
    <submittedName>
        <fullName evidence="1">Uncharacterized protein</fullName>
    </submittedName>
</protein>
<proteinExistence type="predicted"/>